<accession>A0A0F9NKD4</accession>
<protein>
    <submittedName>
        <fullName evidence="1">Uncharacterized protein</fullName>
    </submittedName>
</protein>
<organism evidence="1">
    <name type="scientific">marine sediment metagenome</name>
    <dbReference type="NCBI Taxonomy" id="412755"/>
    <lineage>
        <taxon>unclassified sequences</taxon>
        <taxon>metagenomes</taxon>
        <taxon>ecological metagenomes</taxon>
    </lineage>
</organism>
<dbReference type="AlphaFoldDB" id="A0A0F9NKD4"/>
<reference evidence="1" key="1">
    <citation type="journal article" date="2015" name="Nature">
        <title>Complex archaea that bridge the gap between prokaryotes and eukaryotes.</title>
        <authorList>
            <person name="Spang A."/>
            <person name="Saw J.H."/>
            <person name="Jorgensen S.L."/>
            <person name="Zaremba-Niedzwiedzka K."/>
            <person name="Martijn J."/>
            <person name="Lind A.E."/>
            <person name="van Eijk R."/>
            <person name="Schleper C."/>
            <person name="Guy L."/>
            <person name="Ettema T.J."/>
        </authorList>
    </citation>
    <scope>NUCLEOTIDE SEQUENCE</scope>
</reference>
<dbReference type="EMBL" id="LAZR01003435">
    <property type="protein sequence ID" value="KKN18364.1"/>
    <property type="molecule type" value="Genomic_DNA"/>
</dbReference>
<comment type="caution">
    <text evidence="1">The sequence shown here is derived from an EMBL/GenBank/DDBJ whole genome shotgun (WGS) entry which is preliminary data.</text>
</comment>
<gene>
    <name evidence="1" type="ORF">LCGC14_0956560</name>
</gene>
<proteinExistence type="predicted"/>
<evidence type="ECO:0000313" key="1">
    <source>
        <dbReference type="EMBL" id="KKN18364.1"/>
    </source>
</evidence>
<name>A0A0F9NKD4_9ZZZZ</name>
<sequence length="313" mass="36112">MAKISKTIKKISGYRGSTFKTLIQKQQPITSARGFLERVIGKKRPKSDVHKLIIAAQKILFKQPKKGLKGRRKGDSTQKTIKSLYNYIRIGDSKKSLPSFTSSVSKPSTPTISNIPYRPLTRAEQVLWIKISPTGKQRLETAFSKDRKIYEMMLNGIINEMLLLHLELTAFATQSVIKHVPKDTGDLRNSLIASMNAKTTKKPKKNTRRPSQLELRIGFFTDLPYVKYVDVPKRVINVRHHRNMGIISYRGGRHYLHDPTAKTKFMLTTREAVRTEARRLTKQLIRNLWINWKPVYTYPQIKAFFKYPGMRGI</sequence>